<accession>A0A2A6CD56</accession>
<proteinExistence type="predicted"/>
<dbReference type="EnsemblMetazoa" id="PPA33393.1">
    <property type="protein sequence ID" value="PPA33393.1"/>
    <property type="gene ID" value="WBGene00206253"/>
</dbReference>
<dbReference type="AlphaFoldDB" id="A0A2A6CD56"/>
<evidence type="ECO:0000313" key="2">
    <source>
        <dbReference type="Proteomes" id="UP000005239"/>
    </source>
</evidence>
<protein>
    <submittedName>
        <fullName evidence="1">Uncharacterized protein</fullName>
    </submittedName>
</protein>
<accession>A0A8R1YQ03</accession>
<sequence>MSQCPYPTVPIDVISEEDEVFAQHTGHIHLPVAKRVQHPIQIVELALIISTVDMVSRRTTVRWSDKYRPNLFNHAFGYKLIALNFLVRIRFNETVWCKLIVRMIVVYLSLVYAWYN</sequence>
<reference evidence="1" key="2">
    <citation type="submission" date="2022-06" db="UniProtKB">
        <authorList>
            <consortium name="EnsemblMetazoa"/>
        </authorList>
    </citation>
    <scope>IDENTIFICATION</scope>
    <source>
        <strain evidence="1">PS312</strain>
    </source>
</reference>
<dbReference type="Proteomes" id="UP000005239">
    <property type="component" value="Unassembled WGS sequence"/>
</dbReference>
<name>A0A2A6CD56_PRIPA</name>
<keyword evidence="2" id="KW-1185">Reference proteome</keyword>
<organism evidence="1 2">
    <name type="scientific">Pristionchus pacificus</name>
    <name type="common">Parasitic nematode worm</name>
    <dbReference type="NCBI Taxonomy" id="54126"/>
    <lineage>
        <taxon>Eukaryota</taxon>
        <taxon>Metazoa</taxon>
        <taxon>Ecdysozoa</taxon>
        <taxon>Nematoda</taxon>
        <taxon>Chromadorea</taxon>
        <taxon>Rhabditida</taxon>
        <taxon>Rhabditina</taxon>
        <taxon>Diplogasteromorpha</taxon>
        <taxon>Diplogasteroidea</taxon>
        <taxon>Neodiplogasteridae</taxon>
        <taxon>Pristionchus</taxon>
    </lineage>
</organism>
<evidence type="ECO:0000313" key="1">
    <source>
        <dbReference type="EnsemblMetazoa" id="PPA33393.1"/>
    </source>
</evidence>
<reference evidence="2" key="1">
    <citation type="journal article" date="2008" name="Nat. Genet.">
        <title>The Pristionchus pacificus genome provides a unique perspective on nematode lifestyle and parasitism.</title>
        <authorList>
            <person name="Dieterich C."/>
            <person name="Clifton S.W."/>
            <person name="Schuster L.N."/>
            <person name="Chinwalla A."/>
            <person name="Delehaunty K."/>
            <person name="Dinkelacker I."/>
            <person name="Fulton L."/>
            <person name="Fulton R."/>
            <person name="Godfrey J."/>
            <person name="Minx P."/>
            <person name="Mitreva M."/>
            <person name="Roeseler W."/>
            <person name="Tian H."/>
            <person name="Witte H."/>
            <person name="Yang S.P."/>
            <person name="Wilson R.K."/>
            <person name="Sommer R.J."/>
        </authorList>
    </citation>
    <scope>NUCLEOTIDE SEQUENCE [LARGE SCALE GENOMIC DNA]</scope>
    <source>
        <strain evidence="2">PS312</strain>
    </source>
</reference>
<gene>
    <name evidence="1" type="primary">WBGene00206253</name>
</gene>